<accession>A0ABN3H5S0</accession>
<organism evidence="3 4">
    <name type="scientific">Dactylosporangium salmoneum</name>
    <dbReference type="NCBI Taxonomy" id="53361"/>
    <lineage>
        <taxon>Bacteria</taxon>
        <taxon>Bacillati</taxon>
        <taxon>Actinomycetota</taxon>
        <taxon>Actinomycetes</taxon>
        <taxon>Micromonosporales</taxon>
        <taxon>Micromonosporaceae</taxon>
        <taxon>Dactylosporangium</taxon>
    </lineage>
</organism>
<dbReference type="Pfam" id="PF00582">
    <property type="entry name" value="Usp"/>
    <property type="match status" value="1"/>
</dbReference>
<dbReference type="CDD" id="cd00293">
    <property type="entry name" value="USP-like"/>
    <property type="match status" value="1"/>
</dbReference>
<dbReference type="Proteomes" id="UP001501444">
    <property type="component" value="Unassembled WGS sequence"/>
</dbReference>
<dbReference type="Gene3D" id="3.40.50.620">
    <property type="entry name" value="HUPs"/>
    <property type="match status" value="1"/>
</dbReference>
<dbReference type="RefSeq" id="WP_344616947.1">
    <property type="nucleotide sequence ID" value="NZ_BAAARV010000069.1"/>
</dbReference>
<name>A0ABN3H5S0_9ACTN</name>
<feature type="domain" description="UspA" evidence="2">
    <location>
        <begin position="9"/>
        <end position="147"/>
    </location>
</feature>
<comment type="caution">
    <text evidence="3">The sequence shown here is derived from an EMBL/GenBank/DDBJ whole genome shotgun (WGS) entry which is preliminary data.</text>
</comment>
<gene>
    <name evidence="3" type="ORF">GCM10010170_070800</name>
</gene>
<keyword evidence="4" id="KW-1185">Reference proteome</keyword>
<dbReference type="PANTHER" id="PTHR46268">
    <property type="entry name" value="STRESS RESPONSE PROTEIN NHAX"/>
    <property type="match status" value="1"/>
</dbReference>
<evidence type="ECO:0000313" key="3">
    <source>
        <dbReference type="EMBL" id="GAA2370017.1"/>
    </source>
</evidence>
<dbReference type="EMBL" id="BAAARV010000069">
    <property type="protein sequence ID" value="GAA2370017.1"/>
    <property type="molecule type" value="Genomic_DNA"/>
</dbReference>
<reference evidence="3 4" key="1">
    <citation type="journal article" date="2019" name="Int. J. Syst. Evol. Microbiol.">
        <title>The Global Catalogue of Microorganisms (GCM) 10K type strain sequencing project: providing services to taxonomists for standard genome sequencing and annotation.</title>
        <authorList>
            <consortium name="The Broad Institute Genomics Platform"/>
            <consortium name="The Broad Institute Genome Sequencing Center for Infectious Disease"/>
            <person name="Wu L."/>
            <person name="Ma J."/>
        </authorList>
    </citation>
    <scope>NUCLEOTIDE SEQUENCE [LARGE SCALE GENOMIC DNA]</scope>
    <source>
        <strain evidence="3 4">JCM 3272</strain>
    </source>
</reference>
<dbReference type="InterPro" id="IPR014729">
    <property type="entry name" value="Rossmann-like_a/b/a_fold"/>
</dbReference>
<sequence length="147" mass="15385">MRDDAQPVTILVGVDGSTPSLRAAAYAVGLARRQRCRLVAVYVRSLPASMLSMADTGGGAAVNVIAAHDAVEGQLREAMAREVPRLSVDVELLVRTGEPYTELVAAASQLGADAVIVGRSASPLHRIAGSVSTRLVRCGRWPVTVVP</sequence>
<dbReference type="PRINTS" id="PR01438">
    <property type="entry name" value="UNVRSLSTRESS"/>
</dbReference>
<comment type="similarity">
    <text evidence="1">Belongs to the universal stress protein A family.</text>
</comment>
<dbReference type="PANTHER" id="PTHR46268:SF6">
    <property type="entry name" value="UNIVERSAL STRESS PROTEIN UP12"/>
    <property type="match status" value="1"/>
</dbReference>
<dbReference type="InterPro" id="IPR006016">
    <property type="entry name" value="UspA"/>
</dbReference>
<proteinExistence type="inferred from homology"/>
<evidence type="ECO:0000313" key="4">
    <source>
        <dbReference type="Proteomes" id="UP001501444"/>
    </source>
</evidence>
<evidence type="ECO:0000259" key="2">
    <source>
        <dbReference type="Pfam" id="PF00582"/>
    </source>
</evidence>
<protein>
    <submittedName>
        <fullName evidence="3">Universal stress protein</fullName>
    </submittedName>
</protein>
<dbReference type="SUPFAM" id="SSF52402">
    <property type="entry name" value="Adenine nucleotide alpha hydrolases-like"/>
    <property type="match status" value="1"/>
</dbReference>
<dbReference type="InterPro" id="IPR006015">
    <property type="entry name" value="Universal_stress_UspA"/>
</dbReference>
<evidence type="ECO:0000256" key="1">
    <source>
        <dbReference type="ARBA" id="ARBA00008791"/>
    </source>
</evidence>